<comment type="caution">
    <text evidence="12">The sequence shown here is derived from an EMBL/GenBank/DDBJ whole genome shotgun (WGS) entry which is preliminary data.</text>
</comment>
<dbReference type="Pfam" id="PF00800">
    <property type="entry name" value="PDT"/>
    <property type="match status" value="1"/>
</dbReference>
<feature type="domain" description="Prephenate dehydratase" evidence="10">
    <location>
        <begin position="1"/>
        <end position="139"/>
    </location>
</feature>
<dbReference type="GO" id="GO:0009094">
    <property type="term" value="P:L-phenylalanine biosynthetic process"/>
    <property type="evidence" value="ECO:0007669"/>
    <property type="project" value="UniProtKB-UniPathway"/>
</dbReference>
<dbReference type="PROSITE" id="PS00858">
    <property type="entry name" value="PREPHENATE_DEHYDR_2"/>
    <property type="match status" value="1"/>
</dbReference>
<dbReference type="EMBL" id="JXKH01000002">
    <property type="protein sequence ID" value="OJG19293.1"/>
    <property type="molecule type" value="Genomic_DNA"/>
</dbReference>
<name>A0A1L8RHT7_9ENTE</name>
<evidence type="ECO:0000313" key="12">
    <source>
        <dbReference type="EMBL" id="OJG19293.1"/>
    </source>
</evidence>
<keyword evidence="6 9" id="KW-0584">Phenylalanine biosynthesis</keyword>
<evidence type="ECO:0000313" key="13">
    <source>
        <dbReference type="Proteomes" id="UP000181884"/>
    </source>
</evidence>
<dbReference type="CDD" id="cd04905">
    <property type="entry name" value="ACT_CM-PDT"/>
    <property type="match status" value="1"/>
</dbReference>
<dbReference type="AlphaFoldDB" id="A0A1L8RHT7"/>
<evidence type="ECO:0000256" key="2">
    <source>
        <dbReference type="ARBA" id="ARBA00013147"/>
    </source>
</evidence>
<protein>
    <recommendedName>
        <fullName evidence="3 9">Prephenate dehydratase</fullName>
        <shortName evidence="9">PDT</shortName>
        <ecNumber evidence="2 9">4.2.1.51</ecNumber>
    </recommendedName>
</protein>
<keyword evidence="4 9" id="KW-0028">Amino-acid biosynthesis</keyword>
<feature type="domain" description="ACT" evidence="11">
    <location>
        <begin position="153"/>
        <end position="230"/>
    </location>
</feature>
<gene>
    <name evidence="9" type="primary">pheA</name>
    <name evidence="12" type="ORF">RU97_GL000864</name>
</gene>
<dbReference type="Gene3D" id="3.30.70.260">
    <property type="match status" value="1"/>
</dbReference>
<dbReference type="Proteomes" id="UP000181884">
    <property type="component" value="Unassembled WGS sequence"/>
</dbReference>
<evidence type="ECO:0000256" key="3">
    <source>
        <dbReference type="ARBA" id="ARBA00021872"/>
    </source>
</evidence>
<dbReference type="InterPro" id="IPR001086">
    <property type="entry name" value="Preph_deHydtase"/>
</dbReference>
<sequence>MEVAYCVIPIENTIEGTVNTSIDFLYHQSHLQVMGEILLPIAQQLLIHPDNHYKTIEKILSHPQALAQCADFIQKYYPDAILEQMPSTAYAAQLIAQNPQENWAALAPKTAAVTYDLEIVRADVQDLALNETRFWIVGREPLSEKIGKEKLTIAFTMPNNLPGALHKALSVFSWRSIDLSRIESRPLKTVLGEYFFVLDILVEQPIQLIWQALAELELLGGQWRLLGHYYSHSG</sequence>
<accession>A0A1L8RHT7</accession>
<dbReference type="InterPro" id="IPR045865">
    <property type="entry name" value="ACT-like_dom_sf"/>
</dbReference>
<dbReference type="InterPro" id="IPR018528">
    <property type="entry name" value="Preph_deHydtase_CS"/>
</dbReference>
<dbReference type="UniPathway" id="UPA00121">
    <property type="reaction ID" value="UER00345"/>
</dbReference>
<dbReference type="SUPFAM" id="SSF55021">
    <property type="entry name" value="ACT-like"/>
    <property type="match status" value="1"/>
</dbReference>
<dbReference type="SUPFAM" id="SSF53850">
    <property type="entry name" value="Periplasmic binding protein-like II"/>
    <property type="match status" value="1"/>
</dbReference>
<dbReference type="STRING" id="214095.RU97_GL000864"/>
<dbReference type="PANTHER" id="PTHR21022">
    <property type="entry name" value="PREPHENATE DEHYDRATASE P PROTEIN"/>
    <property type="match status" value="1"/>
</dbReference>
<keyword evidence="7 9" id="KW-0456">Lyase</keyword>
<dbReference type="PROSITE" id="PS51171">
    <property type="entry name" value="PREPHENATE_DEHYDR_3"/>
    <property type="match status" value="1"/>
</dbReference>
<evidence type="ECO:0000256" key="8">
    <source>
        <dbReference type="ARBA" id="ARBA00047848"/>
    </source>
</evidence>
<evidence type="ECO:0000256" key="1">
    <source>
        <dbReference type="ARBA" id="ARBA00004741"/>
    </source>
</evidence>
<dbReference type="GO" id="GO:0005737">
    <property type="term" value="C:cytoplasm"/>
    <property type="evidence" value="ECO:0007669"/>
    <property type="project" value="TreeGrafter"/>
</dbReference>
<evidence type="ECO:0000259" key="11">
    <source>
        <dbReference type="PROSITE" id="PS51671"/>
    </source>
</evidence>
<evidence type="ECO:0000256" key="9">
    <source>
        <dbReference type="RuleBase" id="RU361254"/>
    </source>
</evidence>
<evidence type="ECO:0000259" key="10">
    <source>
        <dbReference type="PROSITE" id="PS51171"/>
    </source>
</evidence>
<dbReference type="Gene3D" id="3.40.190.10">
    <property type="entry name" value="Periplasmic binding protein-like II"/>
    <property type="match status" value="2"/>
</dbReference>
<dbReference type="PANTHER" id="PTHR21022:SF19">
    <property type="entry name" value="PREPHENATE DEHYDRATASE-RELATED"/>
    <property type="match status" value="1"/>
</dbReference>
<proteinExistence type="predicted"/>
<organism evidence="12 13">
    <name type="scientific">Enterococcus canis</name>
    <dbReference type="NCBI Taxonomy" id="214095"/>
    <lineage>
        <taxon>Bacteria</taxon>
        <taxon>Bacillati</taxon>
        <taxon>Bacillota</taxon>
        <taxon>Bacilli</taxon>
        <taxon>Lactobacillales</taxon>
        <taxon>Enterococcaceae</taxon>
        <taxon>Enterococcus</taxon>
    </lineage>
</organism>
<dbReference type="FunFam" id="3.40.190.10:FF:000034">
    <property type="entry name" value="Chorismate mutase/prephenate dehydratase"/>
    <property type="match status" value="1"/>
</dbReference>
<dbReference type="PROSITE" id="PS51671">
    <property type="entry name" value="ACT"/>
    <property type="match status" value="1"/>
</dbReference>
<reference evidence="12 13" key="1">
    <citation type="submission" date="2014-12" db="EMBL/GenBank/DDBJ databases">
        <title>Draft genome sequences of 29 type strains of Enterococci.</title>
        <authorList>
            <person name="Zhong Z."/>
            <person name="Sun Z."/>
            <person name="Liu W."/>
            <person name="Zhang W."/>
            <person name="Zhang H."/>
        </authorList>
    </citation>
    <scope>NUCLEOTIDE SEQUENCE [LARGE SCALE GENOMIC DNA]</scope>
    <source>
        <strain evidence="12 13">DSM 17029</strain>
    </source>
</reference>
<dbReference type="GO" id="GO:0004664">
    <property type="term" value="F:prephenate dehydratase activity"/>
    <property type="evidence" value="ECO:0007669"/>
    <property type="project" value="UniProtKB-UniRule"/>
</dbReference>
<dbReference type="NCBIfam" id="NF008865">
    <property type="entry name" value="PRK11898.1"/>
    <property type="match status" value="1"/>
</dbReference>
<evidence type="ECO:0000256" key="7">
    <source>
        <dbReference type="ARBA" id="ARBA00023239"/>
    </source>
</evidence>
<comment type="catalytic activity">
    <reaction evidence="8 9">
        <text>prephenate + H(+) = 3-phenylpyruvate + CO2 + H2O</text>
        <dbReference type="Rhea" id="RHEA:21648"/>
        <dbReference type="ChEBI" id="CHEBI:15377"/>
        <dbReference type="ChEBI" id="CHEBI:15378"/>
        <dbReference type="ChEBI" id="CHEBI:16526"/>
        <dbReference type="ChEBI" id="CHEBI:18005"/>
        <dbReference type="ChEBI" id="CHEBI:29934"/>
        <dbReference type="EC" id="4.2.1.51"/>
    </reaction>
</comment>
<dbReference type="EC" id="4.2.1.51" evidence="2 9"/>
<evidence type="ECO:0000256" key="4">
    <source>
        <dbReference type="ARBA" id="ARBA00022605"/>
    </source>
</evidence>
<evidence type="ECO:0000256" key="5">
    <source>
        <dbReference type="ARBA" id="ARBA00023141"/>
    </source>
</evidence>
<dbReference type="InterPro" id="IPR002912">
    <property type="entry name" value="ACT_dom"/>
</dbReference>
<keyword evidence="5 9" id="KW-0057">Aromatic amino acid biosynthesis</keyword>
<dbReference type="PROSITE" id="PS00857">
    <property type="entry name" value="PREPHENATE_DEHYDR_1"/>
    <property type="match status" value="1"/>
</dbReference>
<evidence type="ECO:0000256" key="6">
    <source>
        <dbReference type="ARBA" id="ARBA00023222"/>
    </source>
</evidence>
<comment type="pathway">
    <text evidence="1 9">Amino-acid biosynthesis; L-phenylalanine biosynthesis; phenylpyruvate from prephenate: step 1/1.</text>
</comment>
<keyword evidence="13" id="KW-1185">Reference proteome</keyword>